<feature type="transmembrane region" description="Helical" evidence="2">
    <location>
        <begin position="72"/>
        <end position="94"/>
    </location>
</feature>
<evidence type="ECO:0000256" key="2">
    <source>
        <dbReference type="SAM" id="Phobius"/>
    </source>
</evidence>
<dbReference type="AlphaFoldDB" id="A0A7K1SML2"/>
<sequence length="101" mass="10295">MHPTSTTAVSSTATSPQTATATAPAPVSHTATAPAPAPVSPTTTAPHSTTVSRPQTYSMVQSVPSFQPDQQVSVALAVFLMAGAFGLAIVYALVRRFSPVN</sequence>
<protein>
    <submittedName>
        <fullName evidence="3">Uncharacterized protein</fullName>
    </submittedName>
</protein>
<proteinExistence type="predicted"/>
<organism evidence="3 4">
    <name type="scientific">Spirosoma arboris</name>
    <dbReference type="NCBI Taxonomy" id="2682092"/>
    <lineage>
        <taxon>Bacteria</taxon>
        <taxon>Pseudomonadati</taxon>
        <taxon>Bacteroidota</taxon>
        <taxon>Cytophagia</taxon>
        <taxon>Cytophagales</taxon>
        <taxon>Cytophagaceae</taxon>
        <taxon>Spirosoma</taxon>
    </lineage>
</organism>
<keyword evidence="2" id="KW-0812">Transmembrane</keyword>
<feature type="compositionally biased region" description="Low complexity" evidence="1">
    <location>
        <begin position="1"/>
        <end position="52"/>
    </location>
</feature>
<keyword evidence="2" id="KW-0472">Membrane</keyword>
<keyword evidence="2" id="KW-1133">Transmembrane helix</keyword>
<dbReference type="EMBL" id="WPIN01000019">
    <property type="protein sequence ID" value="MVM35017.1"/>
    <property type="molecule type" value="Genomic_DNA"/>
</dbReference>
<feature type="region of interest" description="Disordered" evidence="1">
    <location>
        <begin position="1"/>
        <end position="57"/>
    </location>
</feature>
<accession>A0A7K1SML2</accession>
<evidence type="ECO:0000313" key="3">
    <source>
        <dbReference type="EMBL" id="MVM35017.1"/>
    </source>
</evidence>
<dbReference type="Proteomes" id="UP000436006">
    <property type="component" value="Unassembled WGS sequence"/>
</dbReference>
<comment type="caution">
    <text evidence="3">The sequence shown here is derived from an EMBL/GenBank/DDBJ whole genome shotgun (WGS) entry which is preliminary data.</text>
</comment>
<evidence type="ECO:0000313" key="4">
    <source>
        <dbReference type="Proteomes" id="UP000436006"/>
    </source>
</evidence>
<dbReference type="RefSeq" id="WP_157589829.1">
    <property type="nucleotide sequence ID" value="NZ_WPIN01000019.1"/>
</dbReference>
<evidence type="ECO:0000256" key="1">
    <source>
        <dbReference type="SAM" id="MobiDB-lite"/>
    </source>
</evidence>
<name>A0A7K1SML2_9BACT</name>
<keyword evidence="4" id="KW-1185">Reference proteome</keyword>
<gene>
    <name evidence="3" type="ORF">GO755_33630</name>
</gene>
<reference evidence="3 4" key="1">
    <citation type="submission" date="2019-12" db="EMBL/GenBank/DDBJ databases">
        <title>Spirosoma sp. HMF4905 genome sequencing and assembly.</title>
        <authorList>
            <person name="Kang H."/>
            <person name="Cha I."/>
            <person name="Kim H."/>
            <person name="Joh K."/>
        </authorList>
    </citation>
    <scope>NUCLEOTIDE SEQUENCE [LARGE SCALE GENOMIC DNA]</scope>
    <source>
        <strain evidence="3 4">HMF4905</strain>
    </source>
</reference>